<dbReference type="OrthoDB" id="9776609at2"/>
<evidence type="ECO:0000313" key="3">
    <source>
        <dbReference type="Proteomes" id="UP000295063"/>
    </source>
</evidence>
<proteinExistence type="predicted"/>
<dbReference type="InterPro" id="IPR005625">
    <property type="entry name" value="PepSY-ass_TM"/>
</dbReference>
<sequence length="500" mass="56019">MKRFTLNPAFTRAMSELHTWGGLLFGWLLFAIFLTGTLSVFEPELSHWMQPNLRSPQAEPVQAVASADQKLRLLDPKADMWMIAMPQKRHPDLEVMWKKGNILLEKHLDPQTGSILKAHDTEGGHFFADFHYQLHSGKTGLWIVSLASAVMLVTLVSGIAIRRQVFQEFFRLRWRPNWLNAHTMTGVLTLPFVLLITYTGMTITLFMVMPAVPKLLYGSTWHGPHMVASQNFDRPRANLPGEMVPLAELLPRAEKELGKGNISFIRITNPHDRHAVVTFFRTVDDTIVAMSAKAAFDGVTGELLGSQSTWNTYVQAYRTLVGLHIARFGGYPICWLYFAAGLVSCIMIAAGLIFFTIKRRSRYSRSKPISQGIFRAVEALNITAVMGVVIACTAFLWANRLLPFALKNRADAEVNVFFMVWLLMLLHAFWRPTLRAWAEQTSLAALLCLGLPLLNALTTNVGLLPAITQNDWMTAGVDLTAVVLGAGFALVAKRIFKKKQ</sequence>
<feature type="transmembrane region" description="Helical" evidence="1">
    <location>
        <begin position="140"/>
        <end position="161"/>
    </location>
</feature>
<dbReference type="RefSeq" id="WP_132081496.1">
    <property type="nucleotide sequence ID" value="NZ_SLUI01000008.1"/>
</dbReference>
<name>A0A4R1Q650_9FIRM</name>
<feature type="transmembrane region" description="Helical" evidence="1">
    <location>
        <begin position="442"/>
        <end position="466"/>
    </location>
</feature>
<gene>
    <name evidence="2" type="ORF">EV210_108252</name>
</gene>
<keyword evidence="1" id="KW-0472">Membrane</keyword>
<feature type="transmembrane region" description="Helical" evidence="1">
    <location>
        <begin position="378"/>
        <end position="398"/>
    </location>
</feature>
<feature type="transmembrane region" description="Helical" evidence="1">
    <location>
        <begin position="335"/>
        <end position="357"/>
    </location>
</feature>
<keyword evidence="1" id="KW-0812">Transmembrane</keyword>
<reference evidence="2 3" key="1">
    <citation type="submission" date="2019-03" db="EMBL/GenBank/DDBJ databases">
        <title>Genomic Encyclopedia of Type Strains, Phase IV (KMG-IV): sequencing the most valuable type-strain genomes for metagenomic binning, comparative biology and taxonomic classification.</title>
        <authorList>
            <person name="Goeker M."/>
        </authorList>
    </citation>
    <scope>NUCLEOTIDE SEQUENCE [LARGE SCALE GENOMIC DNA]</scope>
    <source>
        <strain evidence="2 3">DSM 15969</strain>
    </source>
</reference>
<dbReference type="EMBL" id="SLUI01000008">
    <property type="protein sequence ID" value="TCL36597.1"/>
    <property type="molecule type" value="Genomic_DNA"/>
</dbReference>
<protein>
    <submittedName>
        <fullName evidence="2">Putative iron-regulated membrane protein</fullName>
    </submittedName>
</protein>
<dbReference type="Pfam" id="PF03929">
    <property type="entry name" value="PepSY_TM"/>
    <property type="match status" value="1"/>
</dbReference>
<feature type="transmembrane region" description="Helical" evidence="1">
    <location>
        <begin position="410"/>
        <end position="430"/>
    </location>
</feature>
<evidence type="ECO:0000256" key="1">
    <source>
        <dbReference type="SAM" id="Phobius"/>
    </source>
</evidence>
<evidence type="ECO:0000313" key="2">
    <source>
        <dbReference type="EMBL" id="TCL36597.1"/>
    </source>
</evidence>
<accession>A0A4R1Q650</accession>
<dbReference type="PANTHER" id="PTHR34219:SF4">
    <property type="entry name" value="PEPSY DOMAIN-CONTAINING PROTEIN"/>
    <property type="match status" value="1"/>
</dbReference>
<comment type="caution">
    <text evidence="2">The sequence shown here is derived from an EMBL/GenBank/DDBJ whole genome shotgun (WGS) entry which is preliminary data.</text>
</comment>
<keyword evidence="3" id="KW-1185">Reference proteome</keyword>
<organism evidence="2 3">
    <name type="scientific">Anaerospora hongkongensis</name>
    <dbReference type="NCBI Taxonomy" id="244830"/>
    <lineage>
        <taxon>Bacteria</taxon>
        <taxon>Bacillati</taxon>
        <taxon>Bacillota</taxon>
        <taxon>Negativicutes</taxon>
        <taxon>Selenomonadales</taxon>
        <taxon>Sporomusaceae</taxon>
        <taxon>Anaerospora</taxon>
    </lineage>
</organism>
<dbReference type="Proteomes" id="UP000295063">
    <property type="component" value="Unassembled WGS sequence"/>
</dbReference>
<dbReference type="AlphaFoldDB" id="A0A4R1Q650"/>
<feature type="transmembrane region" description="Helical" evidence="1">
    <location>
        <begin position="472"/>
        <end position="492"/>
    </location>
</feature>
<feature type="transmembrane region" description="Helical" evidence="1">
    <location>
        <begin position="20"/>
        <end position="41"/>
    </location>
</feature>
<keyword evidence="1" id="KW-1133">Transmembrane helix</keyword>
<dbReference type="PANTHER" id="PTHR34219">
    <property type="entry name" value="IRON-REGULATED INNER MEMBRANE PROTEIN-RELATED"/>
    <property type="match status" value="1"/>
</dbReference>
<feature type="transmembrane region" description="Helical" evidence="1">
    <location>
        <begin position="182"/>
        <end position="209"/>
    </location>
</feature>